<evidence type="ECO:0000313" key="3">
    <source>
        <dbReference type="EMBL" id="KIM27991.1"/>
    </source>
</evidence>
<dbReference type="PROSITE" id="PS50112">
    <property type="entry name" value="PAS"/>
    <property type="match status" value="1"/>
</dbReference>
<keyword evidence="4" id="KW-1185">Reference proteome</keyword>
<feature type="region of interest" description="Disordered" evidence="1">
    <location>
        <begin position="399"/>
        <end position="451"/>
    </location>
</feature>
<feature type="compositionally biased region" description="Polar residues" evidence="1">
    <location>
        <begin position="428"/>
        <end position="444"/>
    </location>
</feature>
<dbReference type="HOGENOM" id="CLU_607766_0_0_1"/>
<dbReference type="OrthoDB" id="10651219at2759"/>
<reference evidence="3 4" key="1">
    <citation type="submission" date="2014-04" db="EMBL/GenBank/DDBJ databases">
        <authorList>
            <consortium name="DOE Joint Genome Institute"/>
            <person name="Kuo A."/>
            <person name="Zuccaro A."/>
            <person name="Kohler A."/>
            <person name="Nagy L.G."/>
            <person name="Floudas D."/>
            <person name="Copeland A."/>
            <person name="Barry K.W."/>
            <person name="Cichocki N."/>
            <person name="Veneault-Fourrey C."/>
            <person name="LaButti K."/>
            <person name="Lindquist E.A."/>
            <person name="Lipzen A."/>
            <person name="Lundell T."/>
            <person name="Morin E."/>
            <person name="Murat C."/>
            <person name="Sun H."/>
            <person name="Tunlid A."/>
            <person name="Henrissat B."/>
            <person name="Grigoriev I.V."/>
            <person name="Hibbett D.S."/>
            <person name="Martin F."/>
            <person name="Nordberg H.P."/>
            <person name="Cantor M.N."/>
            <person name="Hua S.X."/>
        </authorList>
    </citation>
    <scope>NUCLEOTIDE SEQUENCE [LARGE SCALE GENOMIC DNA]</scope>
    <source>
        <strain evidence="3 4">MAFF 305830</strain>
    </source>
</reference>
<feature type="region of interest" description="Disordered" evidence="1">
    <location>
        <begin position="319"/>
        <end position="353"/>
    </location>
</feature>
<feature type="compositionally biased region" description="Low complexity" evidence="1">
    <location>
        <begin position="186"/>
        <end position="210"/>
    </location>
</feature>
<evidence type="ECO:0000259" key="2">
    <source>
        <dbReference type="PROSITE" id="PS50112"/>
    </source>
</evidence>
<dbReference type="SUPFAM" id="SSF55785">
    <property type="entry name" value="PYP-like sensor domain (PAS domain)"/>
    <property type="match status" value="1"/>
</dbReference>
<feature type="region of interest" description="Disordered" evidence="1">
    <location>
        <begin position="161"/>
        <end position="220"/>
    </location>
</feature>
<feature type="non-terminal residue" evidence="3">
    <location>
        <position position="1"/>
    </location>
</feature>
<dbReference type="CDD" id="cd00130">
    <property type="entry name" value="PAS"/>
    <property type="match status" value="1"/>
</dbReference>
<gene>
    <name evidence="3" type="ORF">M408DRAFT_24030</name>
</gene>
<proteinExistence type="predicted"/>
<dbReference type="InterPro" id="IPR000014">
    <property type="entry name" value="PAS"/>
</dbReference>
<protein>
    <recommendedName>
        <fullName evidence="2">PAS domain-containing protein</fullName>
    </recommendedName>
</protein>
<name>A0A0C3B955_SERVB</name>
<reference evidence="4" key="2">
    <citation type="submission" date="2015-01" db="EMBL/GenBank/DDBJ databases">
        <title>Evolutionary Origins and Diversification of the Mycorrhizal Mutualists.</title>
        <authorList>
            <consortium name="DOE Joint Genome Institute"/>
            <consortium name="Mycorrhizal Genomics Consortium"/>
            <person name="Kohler A."/>
            <person name="Kuo A."/>
            <person name="Nagy L.G."/>
            <person name="Floudas D."/>
            <person name="Copeland A."/>
            <person name="Barry K.W."/>
            <person name="Cichocki N."/>
            <person name="Veneault-Fourrey C."/>
            <person name="LaButti K."/>
            <person name="Lindquist E.A."/>
            <person name="Lipzen A."/>
            <person name="Lundell T."/>
            <person name="Morin E."/>
            <person name="Murat C."/>
            <person name="Riley R."/>
            <person name="Ohm R."/>
            <person name="Sun H."/>
            <person name="Tunlid A."/>
            <person name="Henrissat B."/>
            <person name="Grigoriev I.V."/>
            <person name="Hibbett D.S."/>
            <person name="Martin F."/>
        </authorList>
    </citation>
    <scope>NUCLEOTIDE SEQUENCE [LARGE SCALE GENOMIC DNA]</scope>
    <source>
        <strain evidence="4">MAFF 305830</strain>
    </source>
</reference>
<feature type="region of interest" description="Disordered" evidence="1">
    <location>
        <begin position="268"/>
        <end position="295"/>
    </location>
</feature>
<organism evidence="3 4">
    <name type="scientific">Serendipita vermifera MAFF 305830</name>
    <dbReference type="NCBI Taxonomy" id="933852"/>
    <lineage>
        <taxon>Eukaryota</taxon>
        <taxon>Fungi</taxon>
        <taxon>Dikarya</taxon>
        <taxon>Basidiomycota</taxon>
        <taxon>Agaricomycotina</taxon>
        <taxon>Agaricomycetes</taxon>
        <taxon>Sebacinales</taxon>
        <taxon>Serendipitaceae</taxon>
        <taxon>Serendipita</taxon>
    </lineage>
</organism>
<feature type="domain" description="PAS" evidence="2">
    <location>
        <begin position="9"/>
        <end position="60"/>
    </location>
</feature>
<dbReference type="EMBL" id="KN824295">
    <property type="protein sequence ID" value="KIM27991.1"/>
    <property type="molecule type" value="Genomic_DNA"/>
</dbReference>
<accession>A0A0C3B955</accession>
<evidence type="ECO:0000256" key="1">
    <source>
        <dbReference type="SAM" id="MobiDB-lite"/>
    </source>
</evidence>
<dbReference type="AlphaFoldDB" id="A0A0C3B955"/>
<dbReference type="InterPro" id="IPR035965">
    <property type="entry name" value="PAS-like_dom_sf"/>
</dbReference>
<dbReference type="Proteomes" id="UP000054097">
    <property type="component" value="Unassembled WGS sequence"/>
</dbReference>
<dbReference type="Gene3D" id="3.30.450.20">
    <property type="entry name" value="PAS domain"/>
    <property type="match status" value="1"/>
</dbReference>
<evidence type="ECO:0000313" key="4">
    <source>
        <dbReference type="Proteomes" id="UP000054097"/>
    </source>
</evidence>
<feature type="compositionally biased region" description="Basic residues" evidence="1">
    <location>
        <begin position="326"/>
        <end position="336"/>
    </location>
</feature>
<sequence length="451" mass="47906">DVYLRVAKDDRGLVVACSKSAEEVLGRKREEVVGKTLVEMVVDDAEGSNVNAIKAALGVGGLGGVDTICAPSNSESAPVKVVYCNLPAMASTKRSKRLKRKNGGAEAVSPNGRVIVLATTELTFFPVLDCVDKDEAAASAWRSKLHTVTVRLRVLQRRPMRNELPGINPNPTPGYPSTSANKGVYGAAAPSSSSGFASSSGQSGSSYGLSTNEMPFNPLSQQMTSPLQLFRSGSSESNSGEGGGIQMAKGYRVEQTGSVNAIDDTVHTDVASPTSSGGYGEPLSAGGAGTRSSPPSIGSSWLYDLEQLRKRNQVLRAELDEVKREQRSKRRSRHSGRFTQGGHGHLQQHQQHQHNLSLTRLDALASASTSGVTAMNAHARLSNPQPPSAISTPWAVSFPANNMGGDGNAGGNQSRHNLSMPPPPPPHQMQTDEGGQKRSWSQTDMHSEWHH</sequence>
<feature type="compositionally biased region" description="Polar residues" evidence="1">
    <location>
        <begin position="211"/>
        <end position="220"/>
    </location>
</feature>